<comment type="caution">
    <text evidence="1">The sequence shown here is derived from an EMBL/GenBank/DDBJ whole genome shotgun (WGS) entry which is preliminary data.</text>
</comment>
<evidence type="ECO:0000313" key="1">
    <source>
        <dbReference type="EMBL" id="MBL1093357.1"/>
    </source>
</evidence>
<organism evidence="1 2">
    <name type="scientific">Streptomyces siderophoricus</name>
    <dbReference type="NCBI Taxonomy" id="2802281"/>
    <lineage>
        <taxon>Bacteria</taxon>
        <taxon>Bacillati</taxon>
        <taxon>Actinomycetota</taxon>
        <taxon>Actinomycetes</taxon>
        <taxon>Kitasatosporales</taxon>
        <taxon>Streptomycetaceae</taxon>
        <taxon>Streptomyces</taxon>
    </lineage>
</organism>
<protein>
    <submittedName>
        <fullName evidence="1">Uncharacterized protein</fullName>
    </submittedName>
</protein>
<accession>A0ABS1MZZ0</accession>
<dbReference type="Proteomes" id="UP000629371">
    <property type="component" value="Unassembled WGS sequence"/>
</dbReference>
<proteinExistence type="predicted"/>
<dbReference type="EMBL" id="JAERRI010000019">
    <property type="protein sequence ID" value="MBL1093357.1"/>
    <property type="molecule type" value="Genomic_DNA"/>
</dbReference>
<reference evidence="1 2" key="1">
    <citation type="submission" date="2021-01" db="EMBL/GenBank/DDBJ databases">
        <title>WGS of actinomycetes isolated from Thailand.</title>
        <authorList>
            <person name="Thawai C."/>
        </authorList>
    </citation>
    <scope>NUCLEOTIDE SEQUENCE [LARGE SCALE GENOMIC DNA]</scope>
    <source>
        <strain evidence="1 2">CH9-7</strain>
    </source>
</reference>
<evidence type="ECO:0000313" key="2">
    <source>
        <dbReference type="Proteomes" id="UP000629371"/>
    </source>
</evidence>
<gene>
    <name evidence="1" type="ORF">JK360_29170</name>
</gene>
<name>A0ABS1MZZ0_9ACTN</name>
<keyword evidence="2" id="KW-1185">Reference proteome</keyword>
<sequence length="78" mass="8596">MGFNDDLAGEATRISNRLQALLTQIHPMGTGTGPARAAASPAMILRGLRWFSPFGPRIRRLPSPNRVRCLVTVRRLIT</sequence>